<organism evidence="2 3">
    <name type="scientific">Nitrolancea hollandica Lb</name>
    <dbReference type="NCBI Taxonomy" id="1129897"/>
    <lineage>
        <taxon>Bacteria</taxon>
        <taxon>Pseudomonadati</taxon>
        <taxon>Thermomicrobiota</taxon>
        <taxon>Thermomicrobia</taxon>
        <taxon>Sphaerobacterales</taxon>
        <taxon>Sphaerobacterineae</taxon>
        <taxon>Sphaerobacteraceae</taxon>
        <taxon>Nitrolancea</taxon>
    </lineage>
</organism>
<dbReference type="EMBL" id="CAGS01000437">
    <property type="protein sequence ID" value="CCF85396.1"/>
    <property type="molecule type" value="Genomic_DNA"/>
</dbReference>
<keyword evidence="3" id="KW-1185">Reference proteome</keyword>
<name>I4EL34_9BACT</name>
<sequence>MGRPPKPLPVREPAGRSQLTRQQLETLDRTERLLLGEVARITDEWRRNPAGHKFPNTHRIYATIRLIRVTRELGRLDTLDQFGQKKIAGILGLAA</sequence>
<evidence type="ECO:0000313" key="2">
    <source>
        <dbReference type="EMBL" id="CCF85396.1"/>
    </source>
</evidence>
<evidence type="ECO:0000256" key="1">
    <source>
        <dbReference type="SAM" id="MobiDB-lite"/>
    </source>
</evidence>
<dbReference type="AlphaFoldDB" id="I4EL34"/>
<protein>
    <submittedName>
        <fullName evidence="2">Uncharacterized protein</fullName>
    </submittedName>
</protein>
<comment type="caution">
    <text evidence="2">The sequence shown here is derived from an EMBL/GenBank/DDBJ whole genome shotgun (WGS) entry which is preliminary data.</text>
</comment>
<proteinExistence type="predicted"/>
<feature type="compositionally biased region" description="Pro residues" evidence="1">
    <location>
        <begin position="1"/>
        <end position="10"/>
    </location>
</feature>
<gene>
    <name evidence="2" type="ORF">NITHO_4920007</name>
</gene>
<feature type="region of interest" description="Disordered" evidence="1">
    <location>
        <begin position="1"/>
        <end position="23"/>
    </location>
</feature>
<reference evidence="2 3" key="1">
    <citation type="journal article" date="2012" name="ISME J.">
        <title>Nitrification expanded: discovery, physiology and genomics of a nitrite-oxidizing bacterium from the phylum Chloroflexi.</title>
        <authorList>
            <person name="Sorokin D.Y."/>
            <person name="Lucker S."/>
            <person name="Vejmelkova D."/>
            <person name="Kostrikina N.A."/>
            <person name="Kleerebezem R."/>
            <person name="Rijpstra W.I."/>
            <person name="Damste J.S."/>
            <person name="Le Paslier D."/>
            <person name="Muyzer G."/>
            <person name="Wagner M."/>
            <person name="van Loosdrecht M.C."/>
            <person name="Daims H."/>
        </authorList>
    </citation>
    <scope>NUCLEOTIDE SEQUENCE [LARGE SCALE GENOMIC DNA]</scope>
    <source>
        <strain evidence="3">none</strain>
    </source>
</reference>
<dbReference type="RefSeq" id="WP_008480271.1">
    <property type="nucleotide sequence ID" value="NZ_CAGS01000437.1"/>
</dbReference>
<accession>I4EL34</accession>
<evidence type="ECO:0000313" key="3">
    <source>
        <dbReference type="Proteomes" id="UP000004221"/>
    </source>
</evidence>
<dbReference type="Proteomes" id="UP000004221">
    <property type="component" value="Unassembled WGS sequence"/>
</dbReference>